<name>A0A0F9D0R2_9ZZZZ</name>
<dbReference type="EMBL" id="LAZR01033715">
    <property type="protein sequence ID" value="KKL47306.1"/>
    <property type="molecule type" value="Genomic_DNA"/>
</dbReference>
<proteinExistence type="predicted"/>
<gene>
    <name evidence="1" type="ORF">LCGC14_2336890</name>
</gene>
<evidence type="ECO:0000313" key="1">
    <source>
        <dbReference type="EMBL" id="KKL47306.1"/>
    </source>
</evidence>
<comment type="caution">
    <text evidence="1">The sequence shown here is derived from an EMBL/GenBank/DDBJ whole genome shotgun (WGS) entry which is preliminary data.</text>
</comment>
<dbReference type="AlphaFoldDB" id="A0A0F9D0R2"/>
<reference evidence="1" key="1">
    <citation type="journal article" date="2015" name="Nature">
        <title>Complex archaea that bridge the gap between prokaryotes and eukaryotes.</title>
        <authorList>
            <person name="Spang A."/>
            <person name="Saw J.H."/>
            <person name="Jorgensen S.L."/>
            <person name="Zaremba-Niedzwiedzka K."/>
            <person name="Martijn J."/>
            <person name="Lind A.E."/>
            <person name="van Eijk R."/>
            <person name="Schleper C."/>
            <person name="Guy L."/>
            <person name="Ettema T.J."/>
        </authorList>
    </citation>
    <scope>NUCLEOTIDE SEQUENCE</scope>
</reference>
<sequence>MPKVDYDKYPERVCRWNKKTKYCKEGEYYCEDGEQIETREHCLRCFCNELYEVCVICQKEPLKENMNNVFYSGKKGYVCKDKHFDYIINRYDELVKTNN</sequence>
<protein>
    <submittedName>
        <fullName evidence="1">Uncharacterized protein</fullName>
    </submittedName>
</protein>
<organism evidence="1">
    <name type="scientific">marine sediment metagenome</name>
    <dbReference type="NCBI Taxonomy" id="412755"/>
    <lineage>
        <taxon>unclassified sequences</taxon>
        <taxon>metagenomes</taxon>
        <taxon>ecological metagenomes</taxon>
    </lineage>
</organism>
<accession>A0A0F9D0R2</accession>